<evidence type="ECO:0000256" key="4">
    <source>
        <dbReference type="ARBA" id="ARBA00022729"/>
    </source>
</evidence>
<evidence type="ECO:0000313" key="10">
    <source>
        <dbReference type="Proteomes" id="UP000460718"/>
    </source>
</evidence>
<gene>
    <name evidence="8" type="ORF">PF004_g15748</name>
    <name evidence="9" type="ORF">PF008_g20088</name>
    <name evidence="7" type="ORF">PF010_g16595</name>
    <name evidence="6" type="ORF">PF011_g12750</name>
</gene>
<accession>A0A6A3KJ73</accession>
<dbReference type="Proteomes" id="UP000486351">
    <property type="component" value="Unassembled WGS sequence"/>
</dbReference>
<evidence type="ECO:0000313" key="8">
    <source>
        <dbReference type="EMBL" id="KAE9212019.1"/>
    </source>
</evidence>
<dbReference type="Proteomes" id="UP000488956">
    <property type="component" value="Unassembled WGS sequence"/>
</dbReference>
<evidence type="ECO:0000313" key="11">
    <source>
        <dbReference type="Proteomes" id="UP000476176"/>
    </source>
</evidence>
<dbReference type="Gene3D" id="1.10.10.2460">
    <property type="match status" value="1"/>
</dbReference>
<evidence type="ECO:0000313" key="13">
    <source>
        <dbReference type="Proteomes" id="UP000488956"/>
    </source>
</evidence>
<evidence type="ECO:0000256" key="2">
    <source>
        <dbReference type="ARBA" id="ARBA00010400"/>
    </source>
</evidence>
<dbReference type="EMBL" id="QXFY01001682">
    <property type="protein sequence ID" value="KAE9311897.1"/>
    <property type="molecule type" value="Genomic_DNA"/>
</dbReference>
<reference evidence="10 11" key="1">
    <citation type="submission" date="2018-09" db="EMBL/GenBank/DDBJ databases">
        <title>Genomic investigation of the strawberry pathogen Phytophthora fragariae indicates pathogenicity is determined by transcriptional variation in three key races.</title>
        <authorList>
            <person name="Adams T.M."/>
            <person name="Armitage A.D."/>
            <person name="Sobczyk M.K."/>
            <person name="Bates H.J."/>
            <person name="Dunwell J.M."/>
            <person name="Nellist C.F."/>
            <person name="Harrison R.J."/>
        </authorList>
    </citation>
    <scope>NUCLEOTIDE SEQUENCE [LARGE SCALE GENOMIC DNA]</scope>
    <source>
        <strain evidence="8 11">BC-23</strain>
        <strain evidence="9 12">NOV-77</strain>
        <strain evidence="7 13">ONT-3</strain>
        <strain evidence="6 10">SCRP245</strain>
    </source>
</reference>
<keyword evidence="3 5" id="KW-0964">Secreted</keyword>
<dbReference type="EMBL" id="QXFX01001147">
    <property type="protein sequence ID" value="KAE9095742.1"/>
    <property type="molecule type" value="Genomic_DNA"/>
</dbReference>
<feature type="signal peptide" evidence="5">
    <location>
        <begin position="1"/>
        <end position="20"/>
    </location>
</feature>
<dbReference type="EMBL" id="QXGC01001074">
    <property type="protein sequence ID" value="KAE9212019.1"/>
    <property type="molecule type" value="Genomic_DNA"/>
</dbReference>
<evidence type="ECO:0000313" key="9">
    <source>
        <dbReference type="EMBL" id="KAE9311897.1"/>
    </source>
</evidence>
<comment type="function">
    <text evidence="5">Effector that suppresses plant defense responses during pathogen infection.</text>
</comment>
<comment type="subcellular location">
    <subcellularLocation>
        <location evidence="1 5">Secreted</location>
    </subcellularLocation>
</comment>
<protein>
    <recommendedName>
        <fullName evidence="5">RxLR effector protein</fullName>
    </recommendedName>
</protein>
<evidence type="ECO:0000313" key="6">
    <source>
        <dbReference type="EMBL" id="KAE9003803.1"/>
    </source>
</evidence>
<evidence type="ECO:0000313" key="12">
    <source>
        <dbReference type="Proteomes" id="UP000486351"/>
    </source>
</evidence>
<evidence type="ECO:0000256" key="3">
    <source>
        <dbReference type="ARBA" id="ARBA00022525"/>
    </source>
</evidence>
<feature type="chain" id="PRO_5033924086" description="RxLR effector protein" evidence="5">
    <location>
        <begin position="21"/>
        <end position="147"/>
    </location>
</feature>
<keyword evidence="4 5" id="KW-0732">Signal</keyword>
<evidence type="ECO:0000256" key="5">
    <source>
        <dbReference type="RuleBase" id="RU367124"/>
    </source>
</evidence>
<sequence length="147" mass="16162">MRAFYVVLVAAMSLLAASDAAISTASVQSTLSKVASANAAQLTQAEQAAASSTQRFLRSHKILEDDEDSLDTEFEERGKAPFASKRLNKALKDNSMLNALLKQWHANEYTVDEVAAKLGVKLNGALDQKYYNLVSGYRSYKDGWRPQ</sequence>
<dbReference type="Proteomes" id="UP000476176">
    <property type="component" value="Unassembled WGS sequence"/>
</dbReference>
<dbReference type="AlphaFoldDB" id="A0A6A3KJ73"/>
<comment type="caution">
    <text evidence="6">The sequence shown here is derived from an EMBL/GenBank/DDBJ whole genome shotgun (WGS) entry which is preliminary data.</text>
</comment>
<evidence type="ECO:0000256" key="1">
    <source>
        <dbReference type="ARBA" id="ARBA00004613"/>
    </source>
</evidence>
<evidence type="ECO:0000313" key="7">
    <source>
        <dbReference type="EMBL" id="KAE9095742.1"/>
    </source>
</evidence>
<organism evidence="6 10">
    <name type="scientific">Phytophthora fragariae</name>
    <dbReference type="NCBI Taxonomy" id="53985"/>
    <lineage>
        <taxon>Eukaryota</taxon>
        <taxon>Sar</taxon>
        <taxon>Stramenopiles</taxon>
        <taxon>Oomycota</taxon>
        <taxon>Peronosporomycetes</taxon>
        <taxon>Peronosporales</taxon>
        <taxon>Peronosporaceae</taxon>
        <taxon>Phytophthora</taxon>
    </lineage>
</organism>
<dbReference type="Pfam" id="PF16810">
    <property type="entry name" value="RXLR"/>
    <property type="match status" value="1"/>
</dbReference>
<dbReference type="Proteomes" id="UP000460718">
    <property type="component" value="Unassembled WGS sequence"/>
</dbReference>
<dbReference type="EMBL" id="QXFW01000752">
    <property type="protein sequence ID" value="KAE9003803.1"/>
    <property type="molecule type" value="Genomic_DNA"/>
</dbReference>
<dbReference type="GO" id="GO:0005576">
    <property type="term" value="C:extracellular region"/>
    <property type="evidence" value="ECO:0007669"/>
    <property type="project" value="UniProtKB-SubCell"/>
</dbReference>
<comment type="similarity">
    <text evidence="2 5">Belongs to the RxLR effector family.</text>
</comment>
<dbReference type="InterPro" id="IPR031825">
    <property type="entry name" value="RXLR"/>
</dbReference>
<proteinExistence type="inferred from homology"/>
<name>A0A6A3KJ73_9STRA</name>